<proteinExistence type="predicted"/>
<dbReference type="Pfam" id="PF13966">
    <property type="entry name" value="zf-RVT"/>
    <property type="match status" value="1"/>
</dbReference>
<evidence type="ECO:0000259" key="1">
    <source>
        <dbReference type="Pfam" id="PF13966"/>
    </source>
</evidence>
<dbReference type="Proteomes" id="UP000823388">
    <property type="component" value="Chromosome 6N"/>
</dbReference>
<sequence>MHLVEFCNLWSSVNRFSTSSAYKAQFIGSTRTDLDWVIWNNRLWTADRLAARNWPHNALCVLCGHALETGLHLFMACHFSRVVWSKVAQWVDAEALEPANWGLQDSVLCWWTALAKSPGRNSKGMRSLLILVAWAFCPQILNGIKADAKLWVCAGAKHLAEFVNSGR</sequence>
<gene>
    <name evidence="2" type="ORF">PVAP13_6NG144403</name>
</gene>
<evidence type="ECO:0000313" key="3">
    <source>
        <dbReference type="Proteomes" id="UP000823388"/>
    </source>
</evidence>
<dbReference type="InterPro" id="IPR026960">
    <property type="entry name" value="RVT-Znf"/>
</dbReference>
<dbReference type="AlphaFoldDB" id="A0A8T0R1L4"/>
<evidence type="ECO:0000313" key="2">
    <source>
        <dbReference type="EMBL" id="KAG2578999.1"/>
    </source>
</evidence>
<name>A0A8T0R1L4_PANVG</name>
<reference evidence="2 3" key="1">
    <citation type="submission" date="2020-05" db="EMBL/GenBank/DDBJ databases">
        <title>WGS assembly of Panicum virgatum.</title>
        <authorList>
            <person name="Lovell J.T."/>
            <person name="Jenkins J."/>
            <person name="Shu S."/>
            <person name="Juenger T.E."/>
            <person name="Schmutz J."/>
        </authorList>
    </citation>
    <scope>NUCLEOTIDE SEQUENCE [LARGE SCALE GENOMIC DNA]</scope>
    <source>
        <strain evidence="3">cv. AP13</strain>
    </source>
</reference>
<comment type="caution">
    <text evidence="2">The sequence shown here is derived from an EMBL/GenBank/DDBJ whole genome shotgun (WGS) entry which is preliminary data.</text>
</comment>
<organism evidence="2 3">
    <name type="scientific">Panicum virgatum</name>
    <name type="common">Blackwell switchgrass</name>
    <dbReference type="NCBI Taxonomy" id="38727"/>
    <lineage>
        <taxon>Eukaryota</taxon>
        <taxon>Viridiplantae</taxon>
        <taxon>Streptophyta</taxon>
        <taxon>Embryophyta</taxon>
        <taxon>Tracheophyta</taxon>
        <taxon>Spermatophyta</taxon>
        <taxon>Magnoliopsida</taxon>
        <taxon>Liliopsida</taxon>
        <taxon>Poales</taxon>
        <taxon>Poaceae</taxon>
        <taxon>PACMAD clade</taxon>
        <taxon>Panicoideae</taxon>
        <taxon>Panicodae</taxon>
        <taxon>Paniceae</taxon>
        <taxon>Panicinae</taxon>
        <taxon>Panicum</taxon>
        <taxon>Panicum sect. Hiantes</taxon>
    </lineage>
</organism>
<dbReference type="EMBL" id="CM029048">
    <property type="protein sequence ID" value="KAG2578999.1"/>
    <property type="molecule type" value="Genomic_DNA"/>
</dbReference>
<keyword evidence="3" id="KW-1185">Reference proteome</keyword>
<protein>
    <recommendedName>
        <fullName evidence="1">Reverse transcriptase zinc-binding domain-containing protein</fullName>
    </recommendedName>
</protein>
<feature type="domain" description="Reverse transcriptase zinc-binding" evidence="1">
    <location>
        <begin position="36"/>
        <end position="84"/>
    </location>
</feature>
<accession>A0A8T0R1L4</accession>